<organism evidence="1">
    <name type="scientific">Culex pipiens</name>
    <name type="common">House mosquito</name>
    <dbReference type="NCBI Taxonomy" id="7175"/>
    <lineage>
        <taxon>Eukaryota</taxon>
        <taxon>Metazoa</taxon>
        <taxon>Ecdysozoa</taxon>
        <taxon>Arthropoda</taxon>
        <taxon>Hexapoda</taxon>
        <taxon>Insecta</taxon>
        <taxon>Pterygota</taxon>
        <taxon>Neoptera</taxon>
        <taxon>Endopterygota</taxon>
        <taxon>Diptera</taxon>
        <taxon>Nematocera</taxon>
        <taxon>Culicoidea</taxon>
        <taxon>Culicidae</taxon>
        <taxon>Culicinae</taxon>
        <taxon>Culicini</taxon>
        <taxon>Culex</taxon>
        <taxon>Culex</taxon>
    </lineage>
</organism>
<reference evidence="1" key="1">
    <citation type="submission" date="2021-05" db="EMBL/GenBank/DDBJ databases">
        <authorList>
            <person name="Alioto T."/>
            <person name="Alioto T."/>
            <person name="Gomez Garrido J."/>
        </authorList>
    </citation>
    <scope>NUCLEOTIDE SEQUENCE</scope>
</reference>
<dbReference type="EMBL" id="HBUE01078148">
    <property type="protein sequence ID" value="CAG6476265.1"/>
    <property type="molecule type" value="Transcribed_RNA"/>
</dbReference>
<dbReference type="AlphaFoldDB" id="A0A8D8FMF5"/>
<proteinExistence type="predicted"/>
<protein>
    <submittedName>
        <fullName evidence="1">(northern house mosquito) hypothetical protein</fullName>
    </submittedName>
</protein>
<name>A0A8D8FMF5_CULPI</name>
<sequence length="124" mass="12871">MVRFFTDSPILSTASLSASLPPSLSAPGEGLFRAALVTAVGGWYGARCTNMLSRMWSMLSAALLPGCCCDSSPSLEEPPGPAAPALSARLFFVLRSGGARMGMAAVGRRWDGSGRGACVWDWGA</sequence>
<evidence type="ECO:0000313" key="1">
    <source>
        <dbReference type="EMBL" id="CAG6476265.1"/>
    </source>
</evidence>
<accession>A0A8D8FMF5</accession>